<dbReference type="GO" id="GO:0008270">
    <property type="term" value="F:zinc ion binding"/>
    <property type="evidence" value="ECO:0007669"/>
    <property type="project" value="UniProtKB-KW"/>
</dbReference>
<reference evidence="6" key="1">
    <citation type="submission" date="2022-08" db="EMBL/GenBank/DDBJ databases">
        <authorList>
            <person name="Gutierrez-Valencia J."/>
        </authorList>
    </citation>
    <scope>NUCLEOTIDE SEQUENCE</scope>
</reference>
<keyword evidence="7" id="KW-1185">Reference proteome</keyword>
<dbReference type="PANTHER" id="PTHR23111:SF40">
    <property type="entry name" value="RNA-BINDING PROTEIN INVOLVED IN HETEROCHROMATIN ASSEMBLY-RELATED"/>
    <property type="match status" value="1"/>
</dbReference>
<feature type="domain" description="RanBP2-type" evidence="5">
    <location>
        <begin position="418"/>
        <end position="447"/>
    </location>
</feature>
<dbReference type="EMBL" id="CAMGYJ010000002">
    <property type="protein sequence ID" value="CAI0380626.1"/>
    <property type="molecule type" value="Genomic_DNA"/>
</dbReference>
<dbReference type="PANTHER" id="PTHR23111">
    <property type="entry name" value="ZINC FINGER PROTEIN"/>
    <property type="match status" value="1"/>
</dbReference>
<dbReference type="SUPFAM" id="SSF90209">
    <property type="entry name" value="Ran binding protein zinc finger-like"/>
    <property type="match status" value="3"/>
</dbReference>
<feature type="domain" description="RanBP2-type" evidence="5">
    <location>
        <begin position="340"/>
        <end position="369"/>
    </location>
</feature>
<dbReference type="Gene3D" id="4.10.1060.10">
    <property type="entry name" value="Zinc finger, RanBP2-type"/>
    <property type="match status" value="4"/>
</dbReference>
<dbReference type="InterPro" id="IPR036443">
    <property type="entry name" value="Znf_RanBP2_sf"/>
</dbReference>
<dbReference type="SMART" id="SM00547">
    <property type="entry name" value="ZnF_RBZ"/>
    <property type="match status" value="4"/>
</dbReference>
<protein>
    <recommendedName>
        <fullName evidence="5">RanBP2-type domain-containing protein</fullName>
    </recommendedName>
</protein>
<keyword evidence="2 4" id="KW-0863">Zinc-finger</keyword>
<dbReference type="AlphaFoldDB" id="A0AAV0H5S6"/>
<evidence type="ECO:0000313" key="6">
    <source>
        <dbReference type="EMBL" id="CAI0380626.1"/>
    </source>
</evidence>
<name>A0AAV0H5S6_9ROSI</name>
<evidence type="ECO:0000313" key="7">
    <source>
        <dbReference type="Proteomes" id="UP001154282"/>
    </source>
</evidence>
<feature type="non-terminal residue" evidence="6">
    <location>
        <position position="1"/>
    </location>
</feature>
<gene>
    <name evidence="6" type="ORF">LITE_LOCUS2756</name>
</gene>
<accession>A0AAV0H5S6</accession>
<evidence type="ECO:0000259" key="5">
    <source>
        <dbReference type="PROSITE" id="PS50199"/>
    </source>
</evidence>
<evidence type="ECO:0000256" key="1">
    <source>
        <dbReference type="ARBA" id="ARBA00022723"/>
    </source>
</evidence>
<organism evidence="6 7">
    <name type="scientific">Linum tenue</name>
    <dbReference type="NCBI Taxonomy" id="586396"/>
    <lineage>
        <taxon>Eukaryota</taxon>
        <taxon>Viridiplantae</taxon>
        <taxon>Streptophyta</taxon>
        <taxon>Embryophyta</taxon>
        <taxon>Tracheophyta</taxon>
        <taxon>Spermatophyta</taxon>
        <taxon>Magnoliopsida</taxon>
        <taxon>eudicotyledons</taxon>
        <taxon>Gunneridae</taxon>
        <taxon>Pentapetalae</taxon>
        <taxon>rosids</taxon>
        <taxon>fabids</taxon>
        <taxon>Malpighiales</taxon>
        <taxon>Linaceae</taxon>
        <taxon>Linum</taxon>
    </lineage>
</organism>
<evidence type="ECO:0000256" key="2">
    <source>
        <dbReference type="ARBA" id="ARBA00022771"/>
    </source>
</evidence>
<keyword evidence="1" id="KW-0479">Metal-binding</keyword>
<evidence type="ECO:0000256" key="3">
    <source>
        <dbReference type="ARBA" id="ARBA00022833"/>
    </source>
</evidence>
<dbReference type="Pfam" id="PF00641">
    <property type="entry name" value="Zn_ribbon_RanBP"/>
    <property type="match status" value="3"/>
</dbReference>
<sequence length="506" mass="56531">LRPHLICSELLPLFFRFANVQINHFPFQSLSLSIMAASRLSVFGTALFQKATVPRLKFVFPVAPSPSAKPLQFQHSCSTTAAADVQSTAESLNPHPWPEWVSFVNRLKTKGYILEAQQPVIDQTTEVTTTGQDDELAYRDMNQVKDACLSFGRDRYDIFNSLSEPDIQTLVDSGCPNLLRKAVNSAKRLRAYLRLDEGDVCGACNLRGSCDRAYIILKDKEAEARTVDLVRIILFYALDPLVISDGQRPAGRENVEGAARKLLSEMVELSERTAAPEPLKPAATKSGNRKIQFVHEADDKTSNGMATKGSNRKAKFVREAGDKASSSFGGGQRSEDVEMKRGDWMCPKCNFLNFARNKRCLKCKEEGPKSTVSNDMEMKKGDWLCSECNFMNFARNISCRQCNVERPKRVGVNDVVMKKGDWTCPQCEFMNFASNKACLSCKGPRPKIVIGEWECSCGFLNYSRNAACLKCKTDRPTPKGLLTAKKGSADFVEQSAADYEEWRRPQ</sequence>
<feature type="domain" description="RanBP2-type" evidence="5">
    <location>
        <begin position="449"/>
        <end position="477"/>
    </location>
</feature>
<dbReference type="PROSITE" id="PS50199">
    <property type="entry name" value="ZF_RANBP2_2"/>
    <property type="match status" value="4"/>
</dbReference>
<evidence type="ECO:0000256" key="4">
    <source>
        <dbReference type="PROSITE-ProRule" id="PRU00322"/>
    </source>
</evidence>
<dbReference type="GO" id="GO:0003729">
    <property type="term" value="F:mRNA binding"/>
    <property type="evidence" value="ECO:0007669"/>
    <property type="project" value="TreeGrafter"/>
</dbReference>
<dbReference type="PROSITE" id="PS01358">
    <property type="entry name" value="ZF_RANBP2_1"/>
    <property type="match status" value="3"/>
</dbReference>
<dbReference type="InterPro" id="IPR001876">
    <property type="entry name" value="Znf_RanBP2"/>
</dbReference>
<proteinExistence type="predicted"/>
<feature type="domain" description="RanBP2-type" evidence="5">
    <location>
        <begin position="379"/>
        <end position="408"/>
    </location>
</feature>
<keyword evidence="3" id="KW-0862">Zinc</keyword>
<dbReference type="Proteomes" id="UP001154282">
    <property type="component" value="Unassembled WGS sequence"/>
</dbReference>
<comment type="caution">
    <text evidence="6">The sequence shown here is derived from an EMBL/GenBank/DDBJ whole genome shotgun (WGS) entry which is preliminary data.</text>
</comment>
<dbReference type="GO" id="GO:0005737">
    <property type="term" value="C:cytoplasm"/>
    <property type="evidence" value="ECO:0007669"/>
    <property type="project" value="TreeGrafter"/>
</dbReference>